<dbReference type="SMART" id="SM00479">
    <property type="entry name" value="EXOIII"/>
    <property type="match status" value="1"/>
</dbReference>
<dbReference type="EMBL" id="JAVRRG010000038">
    <property type="protein sequence ID" value="KAK5093915.1"/>
    <property type="molecule type" value="Genomic_DNA"/>
</dbReference>
<sequence>MSVRNQVQPKPQTNWSDIAKSDVVIEKLHLLTTNPKVLAKEGYVFEPLTEHEIWAKNRCQNCGQRLKKYRPPVGGTDYKREEDLLTFEDDQVASGDEQGARILTAEEEHAIECAKAAQSTIRQKHLCFFHDSQTFKGVYQCCGGRFNTQGCCSEVTHVACDLDEVRAEWLYHKTPEPVIAQHNPQSLPTRGRGQSRGRRGGRNRYVNAHASNEPAPPAKRNGKDIRTVVALDCEMGTSTVGNTPLIRLSLVDFFTRVPLIDRLVAPTVEMAHYNTRYSGVTFSAMRNAIRNNEAIRGTDAARAQLFKFVDGNTFIVMHGGSSDLTALRMIHPAERIIDTHILETYDQDVKDQKLKKSLKDVCERRCGIQVQNAKLGNGRDAGHDSLEDAMGAREIVCAWLKEIPDL</sequence>
<reference evidence="8 9" key="1">
    <citation type="submission" date="2023-08" db="EMBL/GenBank/DDBJ databases">
        <title>Black Yeasts Isolated from many extreme environments.</title>
        <authorList>
            <person name="Coleine C."/>
            <person name="Stajich J.E."/>
            <person name="Selbmann L."/>
        </authorList>
    </citation>
    <scope>NUCLEOTIDE SEQUENCE [LARGE SCALE GENOMIC DNA]</scope>
    <source>
        <strain evidence="8 9">CCFEE 5885</strain>
    </source>
</reference>
<dbReference type="InterPro" id="IPR036397">
    <property type="entry name" value="RNaseH_sf"/>
</dbReference>
<evidence type="ECO:0000256" key="6">
    <source>
        <dbReference type="SAM" id="MobiDB-lite"/>
    </source>
</evidence>
<evidence type="ECO:0000256" key="3">
    <source>
        <dbReference type="ARBA" id="ARBA00022801"/>
    </source>
</evidence>
<evidence type="ECO:0000256" key="4">
    <source>
        <dbReference type="ARBA" id="ARBA00022839"/>
    </source>
</evidence>
<dbReference type="InterPro" id="IPR047021">
    <property type="entry name" value="REXO1/3/4-like"/>
</dbReference>
<proteinExistence type="predicted"/>
<dbReference type="SUPFAM" id="SSF53098">
    <property type="entry name" value="Ribonuclease H-like"/>
    <property type="match status" value="1"/>
</dbReference>
<keyword evidence="4" id="KW-0269">Exonuclease</keyword>
<keyword evidence="1" id="KW-0698">rRNA processing</keyword>
<dbReference type="Gene3D" id="3.30.420.10">
    <property type="entry name" value="Ribonuclease H-like superfamily/Ribonuclease H"/>
    <property type="match status" value="1"/>
</dbReference>
<accession>A0ABR0KDH5</accession>
<comment type="caution">
    <text evidence="8">The sequence shown here is derived from an EMBL/GenBank/DDBJ whole genome shotgun (WGS) entry which is preliminary data.</text>
</comment>
<keyword evidence="2" id="KW-0540">Nuclease</keyword>
<dbReference type="InterPro" id="IPR012337">
    <property type="entry name" value="RNaseH-like_sf"/>
</dbReference>
<feature type="region of interest" description="Disordered" evidence="6">
    <location>
        <begin position="180"/>
        <end position="221"/>
    </location>
</feature>
<evidence type="ECO:0000313" key="9">
    <source>
        <dbReference type="Proteomes" id="UP001345013"/>
    </source>
</evidence>
<evidence type="ECO:0000256" key="1">
    <source>
        <dbReference type="ARBA" id="ARBA00022552"/>
    </source>
</evidence>
<comment type="function">
    <text evidence="5">Exoribonuclease involved in ribosome biosynthesis. Involved in the processing of ITS1, the internal transcribed spacer localized between the 18S and 5.8S rRNAs.</text>
</comment>
<dbReference type="Proteomes" id="UP001345013">
    <property type="component" value="Unassembled WGS sequence"/>
</dbReference>
<evidence type="ECO:0000256" key="2">
    <source>
        <dbReference type="ARBA" id="ARBA00022722"/>
    </source>
</evidence>
<feature type="compositionally biased region" description="Basic residues" evidence="6">
    <location>
        <begin position="193"/>
        <end position="202"/>
    </location>
</feature>
<dbReference type="InterPro" id="IPR013520">
    <property type="entry name" value="Ribonucl_H"/>
</dbReference>
<protein>
    <recommendedName>
        <fullName evidence="7">Exonuclease domain-containing protein</fullName>
    </recommendedName>
</protein>
<dbReference type="CDD" id="cd06137">
    <property type="entry name" value="DEDDh_RNase"/>
    <property type="match status" value="1"/>
</dbReference>
<evidence type="ECO:0000259" key="7">
    <source>
        <dbReference type="SMART" id="SM00479"/>
    </source>
</evidence>
<organism evidence="8 9">
    <name type="scientific">Lithohypha guttulata</name>
    <dbReference type="NCBI Taxonomy" id="1690604"/>
    <lineage>
        <taxon>Eukaryota</taxon>
        <taxon>Fungi</taxon>
        <taxon>Dikarya</taxon>
        <taxon>Ascomycota</taxon>
        <taxon>Pezizomycotina</taxon>
        <taxon>Eurotiomycetes</taxon>
        <taxon>Chaetothyriomycetidae</taxon>
        <taxon>Chaetothyriales</taxon>
        <taxon>Trichomeriaceae</taxon>
        <taxon>Lithohypha</taxon>
    </lineage>
</organism>
<name>A0ABR0KDH5_9EURO</name>
<gene>
    <name evidence="8" type="ORF">LTR24_003919</name>
</gene>
<keyword evidence="9" id="KW-1185">Reference proteome</keyword>
<evidence type="ECO:0000256" key="5">
    <source>
        <dbReference type="ARBA" id="ARBA00025599"/>
    </source>
</evidence>
<dbReference type="PANTHER" id="PTHR12801">
    <property type="entry name" value="RNA EXONUCLEASE REXO1 / RECO3 FAMILY MEMBER-RELATED"/>
    <property type="match status" value="1"/>
</dbReference>
<keyword evidence="3" id="KW-0378">Hydrolase</keyword>
<feature type="domain" description="Exonuclease" evidence="7">
    <location>
        <begin position="227"/>
        <end position="405"/>
    </location>
</feature>
<dbReference type="PANTHER" id="PTHR12801:SF45">
    <property type="entry name" value="RNA EXONUCLEASE 4"/>
    <property type="match status" value="1"/>
</dbReference>
<evidence type="ECO:0000313" key="8">
    <source>
        <dbReference type="EMBL" id="KAK5093915.1"/>
    </source>
</evidence>